<organism evidence="5 6">
    <name type="scientific">Chitinophaga lutea</name>
    <dbReference type="NCBI Taxonomy" id="2488634"/>
    <lineage>
        <taxon>Bacteria</taxon>
        <taxon>Pseudomonadati</taxon>
        <taxon>Bacteroidota</taxon>
        <taxon>Chitinophagia</taxon>
        <taxon>Chitinophagales</taxon>
        <taxon>Chitinophagaceae</taxon>
        <taxon>Chitinophaga</taxon>
    </lineage>
</organism>
<dbReference type="Pfam" id="PF12833">
    <property type="entry name" value="HTH_18"/>
    <property type="match status" value="1"/>
</dbReference>
<dbReference type="PANTHER" id="PTHR43280:SF32">
    <property type="entry name" value="TRANSCRIPTIONAL REGULATORY PROTEIN"/>
    <property type="match status" value="1"/>
</dbReference>
<dbReference type="AlphaFoldDB" id="A0A3N4QK74"/>
<proteinExistence type="predicted"/>
<evidence type="ECO:0000256" key="3">
    <source>
        <dbReference type="ARBA" id="ARBA00023163"/>
    </source>
</evidence>
<sequence>MEKPETLENFYRTRLGVLPSEIIRKIGHFNVFRLDDFKGGEAAHPMPYSRKDYYKISLISGGNEVHYADKIMTVKQNMLLFANPQIPYNWAPTGPEVRAVFCVFTEDFFKGYGNIREYPLYRPDGTPVLDLTDEEALQVKAIYEKMFAEIASDYPYKYDVLRGLVLELIHIALKLRPGMISQPGKTDSNASERITGLFLELLERQFPIESTLQAIHLRTAGEYAKQLNLHVNHLNKVLKDSTGKTTTALIAERIALEARALLKHTNWNISEIAACLGFEDLSHFIKFFKKYAQVTPKDFRK</sequence>
<keyword evidence="1" id="KW-0805">Transcription regulation</keyword>
<keyword evidence="2" id="KW-0238">DNA-binding</keyword>
<protein>
    <submittedName>
        <fullName evidence="5">AraC family transcriptional regulator</fullName>
    </submittedName>
</protein>
<evidence type="ECO:0000256" key="2">
    <source>
        <dbReference type="ARBA" id="ARBA00023125"/>
    </source>
</evidence>
<dbReference type="SUPFAM" id="SSF46689">
    <property type="entry name" value="Homeodomain-like"/>
    <property type="match status" value="1"/>
</dbReference>
<name>A0A3N4QK74_9BACT</name>
<dbReference type="GO" id="GO:0043565">
    <property type="term" value="F:sequence-specific DNA binding"/>
    <property type="evidence" value="ECO:0007669"/>
    <property type="project" value="InterPro"/>
</dbReference>
<evidence type="ECO:0000259" key="4">
    <source>
        <dbReference type="PROSITE" id="PS01124"/>
    </source>
</evidence>
<dbReference type="Gene3D" id="1.10.10.60">
    <property type="entry name" value="Homeodomain-like"/>
    <property type="match status" value="1"/>
</dbReference>
<dbReference type="InterPro" id="IPR020449">
    <property type="entry name" value="Tscrpt_reg_AraC-type_HTH"/>
</dbReference>
<dbReference type="OrthoDB" id="629929at2"/>
<dbReference type="SMART" id="SM00342">
    <property type="entry name" value="HTH_ARAC"/>
    <property type="match status" value="1"/>
</dbReference>
<evidence type="ECO:0000256" key="1">
    <source>
        <dbReference type="ARBA" id="ARBA00023015"/>
    </source>
</evidence>
<dbReference type="GO" id="GO:0003700">
    <property type="term" value="F:DNA-binding transcription factor activity"/>
    <property type="evidence" value="ECO:0007669"/>
    <property type="project" value="InterPro"/>
</dbReference>
<reference evidence="5 6" key="1">
    <citation type="submission" date="2018-11" db="EMBL/GenBank/DDBJ databases">
        <title>Chitinophaga lutea sp.nov., isolate from arsenic contaminated soil.</title>
        <authorList>
            <person name="Zong Y."/>
        </authorList>
    </citation>
    <scope>NUCLEOTIDE SEQUENCE [LARGE SCALE GENOMIC DNA]</scope>
    <source>
        <strain evidence="5 6">ZY74</strain>
    </source>
</reference>
<accession>A0A3N4QK74</accession>
<keyword evidence="3" id="KW-0804">Transcription</keyword>
<dbReference type="InterPro" id="IPR009057">
    <property type="entry name" value="Homeodomain-like_sf"/>
</dbReference>
<comment type="caution">
    <text evidence="5">The sequence shown here is derived from an EMBL/GenBank/DDBJ whole genome shotgun (WGS) entry which is preliminary data.</text>
</comment>
<gene>
    <name evidence="5" type="ORF">EGT74_01040</name>
</gene>
<dbReference type="InterPro" id="IPR018060">
    <property type="entry name" value="HTH_AraC"/>
</dbReference>
<evidence type="ECO:0000313" key="5">
    <source>
        <dbReference type="EMBL" id="RPE12174.1"/>
    </source>
</evidence>
<dbReference type="PANTHER" id="PTHR43280">
    <property type="entry name" value="ARAC-FAMILY TRANSCRIPTIONAL REGULATOR"/>
    <property type="match status" value="1"/>
</dbReference>
<dbReference type="PRINTS" id="PR00032">
    <property type="entry name" value="HTHARAC"/>
</dbReference>
<dbReference type="EMBL" id="RPDH01000001">
    <property type="protein sequence ID" value="RPE12174.1"/>
    <property type="molecule type" value="Genomic_DNA"/>
</dbReference>
<feature type="domain" description="HTH araC/xylS-type" evidence="4">
    <location>
        <begin position="192"/>
        <end position="301"/>
    </location>
</feature>
<keyword evidence="6" id="KW-1185">Reference proteome</keyword>
<dbReference type="Proteomes" id="UP000278351">
    <property type="component" value="Unassembled WGS sequence"/>
</dbReference>
<dbReference type="PROSITE" id="PS01124">
    <property type="entry name" value="HTH_ARAC_FAMILY_2"/>
    <property type="match status" value="1"/>
</dbReference>
<dbReference type="RefSeq" id="WP_123844620.1">
    <property type="nucleotide sequence ID" value="NZ_RPDH01000001.1"/>
</dbReference>
<evidence type="ECO:0000313" key="6">
    <source>
        <dbReference type="Proteomes" id="UP000278351"/>
    </source>
</evidence>